<comment type="caution">
    <text evidence="5">The sequence shown here is derived from an EMBL/GenBank/DDBJ whole genome shotgun (WGS) entry which is preliminary data.</text>
</comment>
<feature type="domain" description="RRM" evidence="4">
    <location>
        <begin position="371"/>
        <end position="452"/>
    </location>
</feature>
<feature type="domain" description="RRM" evidence="4">
    <location>
        <begin position="267"/>
        <end position="345"/>
    </location>
</feature>
<dbReference type="AlphaFoldDB" id="A0A835H1J1"/>
<dbReference type="SUPFAM" id="SSF54928">
    <property type="entry name" value="RNA-binding domain, RBD"/>
    <property type="match status" value="2"/>
</dbReference>
<keyword evidence="1" id="KW-0677">Repeat</keyword>
<dbReference type="InterPro" id="IPR035979">
    <property type="entry name" value="RBD_domain_sf"/>
</dbReference>
<keyword evidence="6" id="KW-1185">Reference proteome</keyword>
<dbReference type="InterPro" id="IPR000504">
    <property type="entry name" value="RRM_dom"/>
</dbReference>
<organism evidence="5 6">
    <name type="scientific">Coptis chinensis</name>
    <dbReference type="NCBI Taxonomy" id="261450"/>
    <lineage>
        <taxon>Eukaryota</taxon>
        <taxon>Viridiplantae</taxon>
        <taxon>Streptophyta</taxon>
        <taxon>Embryophyta</taxon>
        <taxon>Tracheophyta</taxon>
        <taxon>Spermatophyta</taxon>
        <taxon>Magnoliopsida</taxon>
        <taxon>Ranunculales</taxon>
        <taxon>Ranunculaceae</taxon>
        <taxon>Coptidoideae</taxon>
        <taxon>Coptis</taxon>
    </lineage>
</organism>
<evidence type="ECO:0000256" key="1">
    <source>
        <dbReference type="ARBA" id="ARBA00022737"/>
    </source>
</evidence>
<sequence>MSVVLLSQCHPLVRILSPSNPGLNREHKKADCGIILLPLFSNNLLSQLCRAEFQGWPFEPSNLPTDYRDQTWSTRVCIMSQVRAEEFDYMTDDEEDMGGNVVGVATDEEYYYGSDGEVLFDDYESWMSWIVVTFLGQHWWVAKSAMEILNFTPLNGKPIRIMLSHRDPSIHKSGHANVFIKNLDPEIDNKNLHDSFSTFGKVLSCNVATDLNGHSKGYGYVQFEQEEAAQNVIKGLDGMLMNDIEISVGLFVRKQERHRADGSEKDTNLYVKNFSETLTDEDLKKFFSAYGTITHAYVMKDVNSGKSKGFGFVKFEKSDNAASAIEKMNGYSHNDKVWYVGLAKSKTERKAELKSKFEQESSGKVYKLQGANLYLKNLDDDFSDEKLNELFSQFGTITSHTIKHDMQGQSMGYGFVAFSTPEDVAKAGLKFISVNPFVGSPARGLRNNLQKAKAAKNGNRTLEVHLKMFVVNMESVEVKMVFSEPEGTNLHNIDDDENIDEEKLDSVEEKVECEMEMESV</sequence>
<dbReference type="Pfam" id="PF00076">
    <property type="entry name" value="RRM_1"/>
    <property type="match status" value="3"/>
</dbReference>
<dbReference type="PANTHER" id="PTHR24012">
    <property type="entry name" value="RNA BINDING PROTEIN"/>
    <property type="match status" value="1"/>
</dbReference>
<evidence type="ECO:0000313" key="5">
    <source>
        <dbReference type="EMBL" id="KAF9589887.1"/>
    </source>
</evidence>
<reference evidence="5 6" key="1">
    <citation type="submission" date="2020-10" db="EMBL/GenBank/DDBJ databases">
        <title>The Coptis chinensis genome and diversification of protoberbering-type alkaloids.</title>
        <authorList>
            <person name="Wang B."/>
            <person name="Shu S."/>
            <person name="Song C."/>
            <person name="Liu Y."/>
        </authorList>
    </citation>
    <scope>NUCLEOTIDE SEQUENCE [LARGE SCALE GENOMIC DNA]</scope>
    <source>
        <strain evidence="5">HL-2020</strain>
        <tissue evidence="5">Leaf</tissue>
    </source>
</reference>
<dbReference type="FunFam" id="3.30.70.330:FF:000003">
    <property type="entry name" value="Polyadenylate-binding protein"/>
    <property type="match status" value="1"/>
</dbReference>
<dbReference type="PROSITE" id="PS50102">
    <property type="entry name" value="RRM"/>
    <property type="match status" value="3"/>
</dbReference>
<evidence type="ECO:0000256" key="2">
    <source>
        <dbReference type="ARBA" id="ARBA00022884"/>
    </source>
</evidence>
<dbReference type="SMART" id="SM00361">
    <property type="entry name" value="RRM_1"/>
    <property type="match status" value="2"/>
</dbReference>
<dbReference type="InterPro" id="IPR003954">
    <property type="entry name" value="RRM_euk-type"/>
</dbReference>
<dbReference type="GO" id="GO:0003723">
    <property type="term" value="F:RNA binding"/>
    <property type="evidence" value="ECO:0007669"/>
    <property type="project" value="UniProtKB-UniRule"/>
</dbReference>
<protein>
    <recommendedName>
        <fullName evidence="4">RRM domain-containing protein</fullName>
    </recommendedName>
</protein>
<accession>A0A835H1J1</accession>
<feature type="domain" description="RRM" evidence="4">
    <location>
        <begin position="176"/>
        <end position="253"/>
    </location>
</feature>
<dbReference type="SMART" id="SM00360">
    <property type="entry name" value="RRM"/>
    <property type="match status" value="3"/>
</dbReference>
<dbReference type="Proteomes" id="UP000631114">
    <property type="component" value="Unassembled WGS sequence"/>
</dbReference>
<keyword evidence="2 3" id="KW-0694">RNA-binding</keyword>
<dbReference type="EMBL" id="JADFTS010000009">
    <property type="protein sequence ID" value="KAF9589887.1"/>
    <property type="molecule type" value="Genomic_DNA"/>
</dbReference>
<evidence type="ECO:0000259" key="4">
    <source>
        <dbReference type="PROSITE" id="PS50102"/>
    </source>
</evidence>
<dbReference type="InterPro" id="IPR012677">
    <property type="entry name" value="Nucleotide-bd_a/b_plait_sf"/>
</dbReference>
<evidence type="ECO:0000256" key="3">
    <source>
        <dbReference type="PROSITE-ProRule" id="PRU00176"/>
    </source>
</evidence>
<dbReference type="OrthoDB" id="19742at2759"/>
<name>A0A835H1J1_9MAGN</name>
<gene>
    <name evidence="5" type="ORF">IFM89_029250</name>
</gene>
<dbReference type="Gene3D" id="3.30.70.330">
    <property type="match status" value="3"/>
</dbReference>
<evidence type="ECO:0000313" key="6">
    <source>
        <dbReference type="Proteomes" id="UP000631114"/>
    </source>
</evidence>
<proteinExistence type="predicted"/>